<dbReference type="InterPro" id="IPR024775">
    <property type="entry name" value="DinB-like"/>
</dbReference>
<name>A0A8H5MCI1_9AGAR</name>
<dbReference type="Pfam" id="PF03781">
    <property type="entry name" value="FGE-sulfatase"/>
    <property type="match status" value="1"/>
</dbReference>
<evidence type="ECO:0000256" key="3">
    <source>
        <dbReference type="ARBA" id="ARBA00037882"/>
    </source>
</evidence>
<feature type="domain" description="DinB-like" evidence="6">
    <location>
        <begin position="234"/>
        <end position="370"/>
    </location>
</feature>
<reference evidence="7 8" key="1">
    <citation type="journal article" date="2020" name="ISME J.">
        <title>Uncovering the hidden diversity of litter-decomposition mechanisms in mushroom-forming fungi.</title>
        <authorList>
            <person name="Floudas D."/>
            <person name="Bentzer J."/>
            <person name="Ahren D."/>
            <person name="Johansson T."/>
            <person name="Persson P."/>
            <person name="Tunlid A."/>
        </authorList>
    </citation>
    <scope>NUCLEOTIDE SEQUENCE [LARGE SCALE GENOMIC DNA]</scope>
    <source>
        <strain evidence="7 8">CBS 406.79</strain>
    </source>
</reference>
<sequence>MSFTTNSVAITASNGTSGHFDRLVYKPSSRYSSGSESDSDSNTPYSSAGTSPESTSPISHYDRCQNILLQLPETLRPSTWVYLLAYPSHAVLECLFQTHCNSRAEELAASAPLGLIISGGERVDGPWTDAHIQVGGGKYRYQYQTVSSPDLRLPPLPSTSSPVQLPLASAGLRSIISFENGRILIVERPAVVFKTRKECDGYAPESLSTNSYSNNIPTMREWRNIWKAWDLITLEMIPKDMLLQKPIDLRHKCLFYIGHIPTFLDMLQSKAVGGEPTEPKYFWDIFERGIDPHVDDPDHCHNHSVVPADDSEWPSIDTVIRFRDSVRARLARLYDSLNKQDGEEGKLVLTRRIARMLVMCIEHEGWHVETLLYMLIQRAGSALFPYTLPPPGFHAPAWEVLKKQWNKIPLPVGKTVELGGVDLVLGQDDSEGDDTMYETADQMDNIFSHTYGWDNESPSRIVHVGKFKAEWRPVSNGEFERWWSSSKGTVPTPKSWVIDEETGEIKVRTLYGPVSFDVASTWPVLTSHDSLEAYAKSKGGRLPAEDELRLFLDTYNVVDEEDGGNTGFRNWHPVAPTAGSSLSSPRGTNGGVWEWTSTFFASHPGLVPTNLFTGYSEDFFDGAHMVVLGASYATIPRLASRRTVRNFWQHNYPYAWVGGRVVYDC</sequence>
<organism evidence="7 8">
    <name type="scientific">Collybiopsis confluens</name>
    <dbReference type="NCBI Taxonomy" id="2823264"/>
    <lineage>
        <taxon>Eukaryota</taxon>
        <taxon>Fungi</taxon>
        <taxon>Dikarya</taxon>
        <taxon>Basidiomycota</taxon>
        <taxon>Agaricomycotina</taxon>
        <taxon>Agaricomycetes</taxon>
        <taxon>Agaricomycetidae</taxon>
        <taxon>Agaricales</taxon>
        <taxon>Marasmiineae</taxon>
        <taxon>Omphalotaceae</taxon>
        <taxon>Collybiopsis</taxon>
    </lineage>
</organism>
<dbReference type="Gene3D" id="3.90.1580.10">
    <property type="entry name" value="paralog of FGE (formylglycine-generating enzyme)"/>
    <property type="match status" value="1"/>
</dbReference>
<dbReference type="InterPro" id="IPR034660">
    <property type="entry name" value="DinB/YfiT-like"/>
</dbReference>
<feature type="region of interest" description="Disordered" evidence="4">
    <location>
        <begin position="28"/>
        <end position="58"/>
    </location>
</feature>
<dbReference type="InterPro" id="IPR051128">
    <property type="entry name" value="EgtD_Methyltrsf_superfamily"/>
</dbReference>
<evidence type="ECO:0000256" key="4">
    <source>
        <dbReference type="SAM" id="MobiDB-lite"/>
    </source>
</evidence>
<keyword evidence="8" id="KW-1185">Reference proteome</keyword>
<dbReference type="AlphaFoldDB" id="A0A8H5MCI1"/>
<comment type="caution">
    <text evidence="7">The sequence shown here is derived from an EMBL/GenBank/DDBJ whole genome shotgun (WGS) entry which is preliminary data.</text>
</comment>
<evidence type="ECO:0000313" key="8">
    <source>
        <dbReference type="Proteomes" id="UP000518752"/>
    </source>
</evidence>
<accession>A0A8H5MCI1</accession>
<evidence type="ECO:0000256" key="1">
    <source>
        <dbReference type="ARBA" id="ARBA00023002"/>
    </source>
</evidence>
<dbReference type="PANTHER" id="PTHR43397">
    <property type="entry name" value="ERGOTHIONEINE BIOSYNTHESIS PROTEIN 1"/>
    <property type="match status" value="1"/>
</dbReference>
<dbReference type="OrthoDB" id="659at2759"/>
<dbReference type="Pfam" id="PF12867">
    <property type="entry name" value="DinB_2"/>
    <property type="match status" value="1"/>
</dbReference>
<evidence type="ECO:0000256" key="2">
    <source>
        <dbReference type="ARBA" id="ARBA00023004"/>
    </source>
</evidence>
<evidence type="ECO:0000259" key="6">
    <source>
        <dbReference type="Pfam" id="PF12867"/>
    </source>
</evidence>
<protein>
    <submittedName>
        <fullName evidence="7">Uncharacterized protein</fullName>
    </submittedName>
</protein>
<keyword evidence="1" id="KW-0560">Oxidoreductase</keyword>
<dbReference type="EMBL" id="JAACJN010000026">
    <property type="protein sequence ID" value="KAF5388839.1"/>
    <property type="molecule type" value="Genomic_DNA"/>
</dbReference>
<comment type="pathway">
    <text evidence="3">Amino-acid biosynthesis; ergothioneine biosynthesis.</text>
</comment>
<evidence type="ECO:0000259" key="5">
    <source>
        <dbReference type="Pfam" id="PF03781"/>
    </source>
</evidence>
<feature type="compositionally biased region" description="Polar residues" evidence="4">
    <location>
        <begin position="42"/>
        <end position="58"/>
    </location>
</feature>
<dbReference type="SUPFAM" id="SSF56436">
    <property type="entry name" value="C-type lectin-like"/>
    <property type="match status" value="1"/>
</dbReference>
<dbReference type="InterPro" id="IPR042095">
    <property type="entry name" value="SUMF_sf"/>
</dbReference>
<dbReference type="Proteomes" id="UP000518752">
    <property type="component" value="Unassembled WGS sequence"/>
</dbReference>
<proteinExistence type="predicted"/>
<dbReference type="PANTHER" id="PTHR43397:SF1">
    <property type="entry name" value="ERGOTHIONEINE BIOSYNTHESIS PROTEIN 1"/>
    <property type="match status" value="1"/>
</dbReference>
<gene>
    <name evidence="7" type="ORF">D9757_005606</name>
</gene>
<feature type="domain" description="Sulfatase-modifying factor enzyme-like" evidence="5">
    <location>
        <begin position="450"/>
        <end position="662"/>
    </location>
</feature>
<dbReference type="InterPro" id="IPR005532">
    <property type="entry name" value="SUMF_dom"/>
</dbReference>
<evidence type="ECO:0000313" key="7">
    <source>
        <dbReference type="EMBL" id="KAF5388839.1"/>
    </source>
</evidence>
<dbReference type="SUPFAM" id="SSF109854">
    <property type="entry name" value="DinB/YfiT-like putative metalloenzymes"/>
    <property type="match status" value="1"/>
</dbReference>
<keyword evidence="2" id="KW-0408">Iron</keyword>
<dbReference type="InterPro" id="IPR016187">
    <property type="entry name" value="CTDL_fold"/>
</dbReference>